<dbReference type="InterPro" id="IPR006675">
    <property type="entry name" value="HDIG_dom"/>
</dbReference>
<protein>
    <submittedName>
        <fullName evidence="3">HD domain-containing protein</fullName>
    </submittedName>
</protein>
<dbReference type="Gene3D" id="1.10.3210.10">
    <property type="entry name" value="Hypothetical protein af1432"/>
    <property type="match status" value="1"/>
</dbReference>
<dbReference type="InterPro" id="IPR006674">
    <property type="entry name" value="HD_domain"/>
</dbReference>
<dbReference type="Pfam" id="PF01966">
    <property type="entry name" value="HD"/>
    <property type="match status" value="1"/>
</dbReference>
<sequence length="199" mass="23809">MNIEERCLKEVKKRYKHNRESRGKEIEQEKLNKLLRHSKKVRKISLKISETLGVSDRDKKLIGIAALLHDIEKPKKKHNEKGAEFIKKKAKKYYEKNDKYFLGCTDEEIELISLMIKYHKKEGYMDRELNDRELKMTEIVRIADKIAKLYKKKNIKTKKKINETKSEVKDEINKLINEEVKEEAKNILKKRLKKLEELT</sequence>
<keyword evidence="1" id="KW-0175">Coiled coil</keyword>
<dbReference type="InterPro" id="IPR003607">
    <property type="entry name" value="HD/PDEase_dom"/>
</dbReference>
<evidence type="ECO:0000256" key="1">
    <source>
        <dbReference type="SAM" id="Coils"/>
    </source>
</evidence>
<name>A0ABT1S525_9FIRM</name>
<gene>
    <name evidence="3" type="ORF">NE686_00615</name>
</gene>
<evidence type="ECO:0000313" key="3">
    <source>
        <dbReference type="EMBL" id="MCQ4921571.1"/>
    </source>
</evidence>
<dbReference type="RefSeq" id="WP_256310091.1">
    <property type="nucleotide sequence ID" value="NZ_JANGAC010000001.1"/>
</dbReference>
<reference evidence="3 4" key="1">
    <citation type="submission" date="2022-06" db="EMBL/GenBank/DDBJ databases">
        <title>Isolation of gut microbiota from human fecal samples.</title>
        <authorList>
            <person name="Pamer E.G."/>
            <person name="Barat B."/>
            <person name="Waligurski E."/>
            <person name="Medina S."/>
            <person name="Paddock L."/>
            <person name="Mostad J."/>
        </authorList>
    </citation>
    <scope>NUCLEOTIDE SEQUENCE [LARGE SCALE GENOMIC DNA]</scope>
    <source>
        <strain evidence="3 4">DFI.7.95</strain>
    </source>
</reference>
<keyword evidence="4" id="KW-1185">Reference proteome</keyword>
<evidence type="ECO:0000313" key="4">
    <source>
        <dbReference type="Proteomes" id="UP001524478"/>
    </source>
</evidence>
<accession>A0ABT1S525</accession>
<evidence type="ECO:0000259" key="2">
    <source>
        <dbReference type="PROSITE" id="PS51831"/>
    </source>
</evidence>
<dbReference type="NCBIfam" id="TIGR00277">
    <property type="entry name" value="HDIG"/>
    <property type="match status" value="1"/>
</dbReference>
<feature type="domain" description="HD" evidence="2">
    <location>
        <begin position="34"/>
        <end position="149"/>
    </location>
</feature>
<proteinExistence type="predicted"/>
<dbReference type="SUPFAM" id="SSF109604">
    <property type="entry name" value="HD-domain/PDEase-like"/>
    <property type="match status" value="1"/>
</dbReference>
<organism evidence="3 4">
    <name type="scientific">Tissierella carlieri</name>
    <dbReference type="NCBI Taxonomy" id="689904"/>
    <lineage>
        <taxon>Bacteria</taxon>
        <taxon>Bacillati</taxon>
        <taxon>Bacillota</taxon>
        <taxon>Tissierellia</taxon>
        <taxon>Tissierellales</taxon>
        <taxon>Tissierellaceae</taxon>
        <taxon>Tissierella</taxon>
    </lineage>
</organism>
<dbReference type="Proteomes" id="UP001524478">
    <property type="component" value="Unassembled WGS sequence"/>
</dbReference>
<dbReference type="PROSITE" id="PS51831">
    <property type="entry name" value="HD"/>
    <property type="match status" value="1"/>
</dbReference>
<dbReference type="CDD" id="cd00077">
    <property type="entry name" value="HDc"/>
    <property type="match status" value="1"/>
</dbReference>
<feature type="coiled-coil region" evidence="1">
    <location>
        <begin position="158"/>
        <end position="198"/>
    </location>
</feature>
<dbReference type="EMBL" id="JANGAC010000001">
    <property type="protein sequence ID" value="MCQ4921571.1"/>
    <property type="molecule type" value="Genomic_DNA"/>
</dbReference>
<comment type="caution">
    <text evidence="3">The sequence shown here is derived from an EMBL/GenBank/DDBJ whole genome shotgun (WGS) entry which is preliminary data.</text>
</comment>